<dbReference type="Pfam" id="PF04542">
    <property type="entry name" value="Sigma70_r2"/>
    <property type="match status" value="1"/>
</dbReference>
<dbReference type="InterPro" id="IPR007627">
    <property type="entry name" value="RNA_pol_sigma70_r2"/>
</dbReference>
<accession>A0A1I6QDG5</accession>
<dbReference type="RefSeq" id="WP_093363824.1">
    <property type="nucleotide sequence ID" value="NZ_FOZZ01000002.1"/>
</dbReference>
<dbReference type="PANTHER" id="PTHR43133:SF8">
    <property type="entry name" value="RNA POLYMERASE SIGMA FACTOR HI_1459-RELATED"/>
    <property type="match status" value="1"/>
</dbReference>
<dbReference type="EMBL" id="FOZZ01000002">
    <property type="protein sequence ID" value="SFS50521.1"/>
    <property type="molecule type" value="Genomic_DNA"/>
</dbReference>
<evidence type="ECO:0000313" key="8">
    <source>
        <dbReference type="EMBL" id="SFS50521.1"/>
    </source>
</evidence>
<dbReference type="OrthoDB" id="1491902at2"/>
<evidence type="ECO:0000256" key="2">
    <source>
        <dbReference type="ARBA" id="ARBA00023015"/>
    </source>
</evidence>
<dbReference type="CDD" id="cd06171">
    <property type="entry name" value="Sigma70_r4"/>
    <property type="match status" value="1"/>
</dbReference>
<evidence type="ECO:0000256" key="5">
    <source>
        <dbReference type="ARBA" id="ARBA00023163"/>
    </source>
</evidence>
<evidence type="ECO:0000256" key="3">
    <source>
        <dbReference type="ARBA" id="ARBA00023082"/>
    </source>
</evidence>
<dbReference type="InterPro" id="IPR013325">
    <property type="entry name" value="RNA_pol_sigma_r2"/>
</dbReference>
<dbReference type="GO" id="GO:0003677">
    <property type="term" value="F:DNA binding"/>
    <property type="evidence" value="ECO:0007669"/>
    <property type="project" value="UniProtKB-KW"/>
</dbReference>
<gene>
    <name evidence="8" type="ORF">SAMN05660206_102286</name>
</gene>
<proteinExistence type="inferred from homology"/>
<dbReference type="STRING" id="683125.SAMN05660206_102286"/>
<name>A0A1I6QDG5_9SPHI</name>
<dbReference type="InterPro" id="IPR014284">
    <property type="entry name" value="RNA_pol_sigma-70_dom"/>
</dbReference>
<keyword evidence="9" id="KW-1185">Reference proteome</keyword>
<dbReference type="SUPFAM" id="SSF88659">
    <property type="entry name" value="Sigma3 and sigma4 domains of RNA polymerase sigma factors"/>
    <property type="match status" value="1"/>
</dbReference>
<organism evidence="8 9">
    <name type="scientific">Sphingobacterium wenxiniae</name>
    <dbReference type="NCBI Taxonomy" id="683125"/>
    <lineage>
        <taxon>Bacteria</taxon>
        <taxon>Pseudomonadati</taxon>
        <taxon>Bacteroidota</taxon>
        <taxon>Sphingobacteriia</taxon>
        <taxon>Sphingobacteriales</taxon>
        <taxon>Sphingobacteriaceae</taxon>
        <taxon>Sphingobacterium</taxon>
    </lineage>
</organism>
<dbReference type="GO" id="GO:0006352">
    <property type="term" value="P:DNA-templated transcription initiation"/>
    <property type="evidence" value="ECO:0007669"/>
    <property type="project" value="InterPro"/>
</dbReference>
<evidence type="ECO:0000313" key="9">
    <source>
        <dbReference type="Proteomes" id="UP000198785"/>
    </source>
</evidence>
<keyword evidence="3" id="KW-0731">Sigma factor</keyword>
<feature type="domain" description="RNA polymerase sigma-70 region 2" evidence="6">
    <location>
        <begin position="36"/>
        <end position="108"/>
    </location>
</feature>
<dbReference type="Gene3D" id="1.10.1740.10">
    <property type="match status" value="1"/>
</dbReference>
<dbReference type="SUPFAM" id="SSF88946">
    <property type="entry name" value="Sigma2 domain of RNA polymerase sigma factors"/>
    <property type="match status" value="1"/>
</dbReference>
<dbReference type="InterPro" id="IPR039425">
    <property type="entry name" value="RNA_pol_sigma-70-like"/>
</dbReference>
<dbReference type="AlphaFoldDB" id="A0A1I6QDG5"/>
<feature type="domain" description="RNA polymerase sigma factor 70 region 4 type 2" evidence="7">
    <location>
        <begin position="136"/>
        <end position="187"/>
    </location>
</feature>
<evidence type="ECO:0000259" key="6">
    <source>
        <dbReference type="Pfam" id="PF04542"/>
    </source>
</evidence>
<protein>
    <submittedName>
        <fullName evidence="8">RNA polymerase sigma-70 factor, ECF subfamily</fullName>
    </submittedName>
</protein>
<sequence>MKVIRQYLKKDKPYSLREALADCLLDKTERGKAFVYKTYYGYAMAVVLRYVQAEMEAEEIVNESFVKVFRKLNAFEMHAEDSVLEKTFKSWLARIAVNTSIDVLRAKKPTDMLEDTSEADLQMHAVMITDNLAVQDILKLLDRIPEVQRSIFNLFEIEGYSHEEIGQMLEIPESTSRTYLTRAKQRLRKLYMEEFSTIKNIHS</sequence>
<evidence type="ECO:0000256" key="4">
    <source>
        <dbReference type="ARBA" id="ARBA00023125"/>
    </source>
</evidence>
<evidence type="ECO:0000259" key="7">
    <source>
        <dbReference type="Pfam" id="PF08281"/>
    </source>
</evidence>
<keyword evidence="4" id="KW-0238">DNA-binding</keyword>
<comment type="similarity">
    <text evidence="1">Belongs to the sigma-70 factor family. ECF subfamily.</text>
</comment>
<dbReference type="NCBIfam" id="TIGR02937">
    <property type="entry name" value="sigma70-ECF"/>
    <property type="match status" value="1"/>
</dbReference>
<evidence type="ECO:0000256" key="1">
    <source>
        <dbReference type="ARBA" id="ARBA00010641"/>
    </source>
</evidence>
<keyword evidence="5" id="KW-0804">Transcription</keyword>
<dbReference type="InterPro" id="IPR036388">
    <property type="entry name" value="WH-like_DNA-bd_sf"/>
</dbReference>
<dbReference type="Proteomes" id="UP000198785">
    <property type="component" value="Unassembled WGS sequence"/>
</dbReference>
<dbReference type="InterPro" id="IPR013324">
    <property type="entry name" value="RNA_pol_sigma_r3/r4-like"/>
</dbReference>
<dbReference type="PANTHER" id="PTHR43133">
    <property type="entry name" value="RNA POLYMERASE ECF-TYPE SIGMA FACTO"/>
    <property type="match status" value="1"/>
</dbReference>
<dbReference type="InterPro" id="IPR013249">
    <property type="entry name" value="RNA_pol_sigma70_r4_t2"/>
</dbReference>
<reference evidence="8 9" key="1">
    <citation type="submission" date="2016-10" db="EMBL/GenBank/DDBJ databases">
        <authorList>
            <person name="de Groot N.N."/>
        </authorList>
    </citation>
    <scope>NUCLEOTIDE SEQUENCE [LARGE SCALE GENOMIC DNA]</scope>
    <source>
        <strain evidence="8 9">DSM 22789</strain>
    </source>
</reference>
<dbReference type="Gene3D" id="1.10.10.10">
    <property type="entry name" value="Winged helix-like DNA-binding domain superfamily/Winged helix DNA-binding domain"/>
    <property type="match status" value="1"/>
</dbReference>
<dbReference type="GO" id="GO:0016987">
    <property type="term" value="F:sigma factor activity"/>
    <property type="evidence" value="ECO:0007669"/>
    <property type="project" value="UniProtKB-KW"/>
</dbReference>
<keyword evidence="2" id="KW-0805">Transcription regulation</keyword>
<dbReference type="Pfam" id="PF08281">
    <property type="entry name" value="Sigma70_r4_2"/>
    <property type="match status" value="1"/>
</dbReference>